<keyword evidence="1" id="KW-0949">S-adenosyl-L-methionine</keyword>
<gene>
    <name evidence="5" type="ORF">NIES2135_06070</name>
</gene>
<reference evidence="5 6" key="1">
    <citation type="submission" date="2017-06" db="EMBL/GenBank/DDBJ databases">
        <title>Genome sequencing of cyanobaciteial culture collection at National Institute for Environmental Studies (NIES).</title>
        <authorList>
            <person name="Hirose Y."/>
            <person name="Shimura Y."/>
            <person name="Fujisawa T."/>
            <person name="Nakamura Y."/>
            <person name="Kawachi M."/>
        </authorList>
    </citation>
    <scope>NUCLEOTIDE SEQUENCE [LARGE SCALE GENOMIC DNA]</scope>
    <source>
        <strain evidence="5 6">NIES-2135</strain>
    </source>
</reference>
<evidence type="ECO:0000256" key="1">
    <source>
        <dbReference type="ARBA" id="ARBA00022691"/>
    </source>
</evidence>
<feature type="domain" description="S-adenosyl-l-methionine hydroxide adenosyltransferase C-terminal" evidence="4">
    <location>
        <begin position="172"/>
        <end position="251"/>
    </location>
</feature>
<dbReference type="InterPro" id="IPR023228">
    <property type="entry name" value="SAM_OH_AdoTrfase_N_sf"/>
</dbReference>
<dbReference type="AlphaFoldDB" id="A0A1Z4JAL6"/>
<dbReference type="PANTHER" id="PTHR35092:SF1">
    <property type="entry name" value="CHLORINASE MJ1651"/>
    <property type="match status" value="1"/>
</dbReference>
<evidence type="ECO:0000259" key="3">
    <source>
        <dbReference type="Pfam" id="PF01887"/>
    </source>
</evidence>
<dbReference type="Proteomes" id="UP000217895">
    <property type="component" value="Chromosome"/>
</dbReference>
<protein>
    <recommendedName>
        <fullName evidence="7">Adenosyl-chloride synthase</fullName>
    </recommendedName>
</protein>
<evidence type="ECO:0008006" key="7">
    <source>
        <dbReference type="Google" id="ProtNLM"/>
    </source>
</evidence>
<feature type="domain" description="S-adenosyl-l-methionine hydroxide adenosyltransferase N-terminal" evidence="3">
    <location>
        <begin position="3"/>
        <end position="147"/>
    </location>
</feature>
<evidence type="ECO:0000313" key="5">
    <source>
        <dbReference type="EMBL" id="BAY53796.1"/>
    </source>
</evidence>
<dbReference type="InterPro" id="IPR002747">
    <property type="entry name" value="SAM_OH_AdoTrfase"/>
</dbReference>
<dbReference type="SUPFAM" id="SSF102522">
    <property type="entry name" value="Bacterial fluorinating enzyme, N-terminal domain"/>
    <property type="match status" value="1"/>
</dbReference>
<dbReference type="Pfam" id="PF20257">
    <property type="entry name" value="SAM_HAT_C"/>
    <property type="match status" value="1"/>
</dbReference>
<dbReference type="InterPro" id="IPR046469">
    <property type="entry name" value="SAM_HAT_N"/>
</dbReference>
<dbReference type="PIRSF" id="PIRSF006779">
    <property type="entry name" value="UCP006779"/>
    <property type="match status" value="1"/>
</dbReference>
<evidence type="ECO:0000313" key="6">
    <source>
        <dbReference type="Proteomes" id="UP000217895"/>
    </source>
</evidence>
<dbReference type="InterPro" id="IPR046470">
    <property type="entry name" value="SAM_HAT_C"/>
</dbReference>
<dbReference type="SUPFAM" id="SSF101852">
    <property type="entry name" value="Bacterial fluorinating enzyme, C-terminal domain"/>
    <property type="match status" value="1"/>
</dbReference>
<dbReference type="Pfam" id="PF01887">
    <property type="entry name" value="SAM_HAT_N"/>
    <property type="match status" value="1"/>
</dbReference>
<proteinExistence type="inferred from homology"/>
<dbReference type="InterPro" id="IPR023227">
    <property type="entry name" value="SAM_OH_AdoTrfase_C_sf"/>
</dbReference>
<sequence length="258" mass="27738">MIVTLMTDFGLSDAYVGVMKGTIAQINPRLQTIDLTHQIPPQDITSARFQLMTAYPYFPDGTVHVVVVDPSVGSSRRAIAVQLKAGFVVAPDNGLVSGILEHAVAAVELTNRKYWRSQTPSATFHGRDIFSPVGAHLASGVPLKELGDEIDLNSIIKLPIPDAIATENGIQGVIQAIDHFGNLITNIPGERFFNCSWSVQIHQSIYAGHTTYADAKVGEIIGLIGSHGWVEIAMNHGNAQSYLKLGIGTSIVTVIQSN</sequence>
<dbReference type="Gene3D" id="2.40.30.90">
    <property type="entry name" value="Bacterial fluorinating enzyme like"/>
    <property type="match status" value="1"/>
</dbReference>
<evidence type="ECO:0000256" key="2">
    <source>
        <dbReference type="ARBA" id="ARBA00024035"/>
    </source>
</evidence>
<dbReference type="PANTHER" id="PTHR35092">
    <property type="entry name" value="CHLORINASE MJ1651"/>
    <property type="match status" value="1"/>
</dbReference>
<dbReference type="EMBL" id="AP018203">
    <property type="protein sequence ID" value="BAY53796.1"/>
    <property type="molecule type" value="Genomic_DNA"/>
</dbReference>
<name>A0A1Z4JAL6_LEPBY</name>
<accession>A0A1Z4JAL6</accession>
<dbReference type="Gene3D" id="3.40.50.10790">
    <property type="entry name" value="S-adenosyl-l-methionine hydroxide adenosyltransferase, N-terminal"/>
    <property type="match status" value="1"/>
</dbReference>
<keyword evidence="6" id="KW-1185">Reference proteome</keyword>
<comment type="similarity">
    <text evidence="2">Belongs to the SAM hydrolase / SAM-dependent halogenase family.</text>
</comment>
<organism evidence="5 6">
    <name type="scientific">Leptolyngbya boryana NIES-2135</name>
    <dbReference type="NCBI Taxonomy" id="1973484"/>
    <lineage>
        <taxon>Bacteria</taxon>
        <taxon>Bacillati</taxon>
        <taxon>Cyanobacteriota</taxon>
        <taxon>Cyanophyceae</taxon>
        <taxon>Leptolyngbyales</taxon>
        <taxon>Leptolyngbyaceae</taxon>
        <taxon>Leptolyngbya group</taxon>
        <taxon>Leptolyngbya</taxon>
    </lineage>
</organism>
<evidence type="ECO:0000259" key="4">
    <source>
        <dbReference type="Pfam" id="PF20257"/>
    </source>
</evidence>